<dbReference type="Gene3D" id="1.10.1740.10">
    <property type="match status" value="1"/>
</dbReference>
<reference evidence="6 7" key="1">
    <citation type="submission" date="2020-08" db="EMBL/GenBank/DDBJ databases">
        <title>The genome sequence of type strain Novosphingobium piscinae KCTC 42194.</title>
        <authorList>
            <person name="Liu Y."/>
        </authorList>
    </citation>
    <scope>NUCLEOTIDE SEQUENCE [LARGE SCALE GENOMIC DNA]</scope>
    <source>
        <strain evidence="6 7">KCTC 42194</strain>
    </source>
</reference>
<accession>A0A7X1KQI4</accession>
<dbReference type="InterPro" id="IPR011517">
    <property type="entry name" value="RNA_pol_sigma70_ECF-like"/>
</dbReference>
<dbReference type="PANTHER" id="PTHR43133:SF39">
    <property type="entry name" value="SIMILAR TO RNA POLYMERASE SIGMA-E FACTOR"/>
    <property type="match status" value="1"/>
</dbReference>
<dbReference type="PANTHER" id="PTHR43133">
    <property type="entry name" value="RNA POLYMERASE ECF-TYPE SIGMA FACTO"/>
    <property type="match status" value="1"/>
</dbReference>
<dbReference type="NCBIfam" id="TIGR02999">
    <property type="entry name" value="Sig-70_X6"/>
    <property type="match status" value="1"/>
</dbReference>
<evidence type="ECO:0000256" key="3">
    <source>
        <dbReference type="ARBA" id="ARBA00023082"/>
    </source>
</evidence>
<dbReference type="RefSeq" id="WP_185679418.1">
    <property type="nucleotide sequence ID" value="NZ_JACLAX010000009.1"/>
</dbReference>
<dbReference type="InterPro" id="IPR053812">
    <property type="entry name" value="HTH_Sigma70_ECF-like"/>
</dbReference>
<evidence type="ECO:0000313" key="6">
    <source>
        <dbReference type="EMBL" id="MBC2669553.1"/>
    </source>
</evidence>
<keyword evidence="2" id="KW-0805">Transcription regulation</keyword>
<gene>
    <name evidence="6" type="ORF">H7F53_10395</name>
</gene>
<name>A0A7X1KQI4_9SPHN</name>
<dbReference type="Proteomes" id="UP000551327">
    <property type="component" value="Unassembled WGS sequence"/>
</dbReference>
<dbReference type="GO" id="GO:0006352">
    <property type="term" value="P:DNA-templated transcription initiation"/>
    <property type="evidence" value="ECO:0007669"/>
    <property type="project" value="InterPro"/>
</dbReference>
<dbReference type="InterPro" id="IPR014284">
    <property type="entry name" value="RNA_pol_sigma-70_dom"/>
</dbReference>
<dbReference type="AlphaFoldDB" id="A0A7X1KQI4"/>
<feature type="domain" description="RNA polymerase sigma-70 ECF-like HTH" evidence="5">
    <location>
        <begin position="11"/>
        <end position="188"/>
    </location>
</feature>
<dbReference type="InterPro" id="IPR036388">
    <property type="entry name" value="WH-like_DNA-bd_sf"/>
</dbReference>
<dbReference type="InterPro" id="IPR013325">
    <property type="entry name" value="RNA_pol_sigma_r2"/>
</dbReference>
<dbReference type="SUPFAM" id="SSF88946">
    <property type="entry name" value="Sigma2 domain of RNA polymerase sigma factors"/>
    <property type="match status" value="1"/>
</dbReference>
<dbReference type="GO" id="GO:0016987">
    <property type="term" value="F:sigma factor activity"/>
    <property type="evidence" value="ECO:0007669"/>
    <property type="project" value="UniProtKB-KW"/>
</dbReference>
<sequence>MSASTDQSLPMSELARLWTDFSRGDIAARDRLLGLYYTEFRRVARRILSGDSHRLRLQPTDLVHEAIVRLLGGSAIAVTDRTHLLSLAARVMRNTLIDEVRKHHAAKRGTVVTLWPEAEGLAGSFDLELFDLSLERLARIEPEGARIVELRFFAGMTLPEIAAALDLSESTVQRRWRTARAWLIKELNGSD</sequence>
<keyword evidence="7" id="KW-1185">Reference proteome</keyword>
<keyword evidence="3" id="KW-0731">Sigma factor</keyword>
<dbReference type="Gene3D" id="1.10.10.10">
    <property type="entry name" value="Winged helix-like DNA-binding domain superfamily/Winged helix DNA-binding domain"/>
    <property type="match status" value="1"/>
</dbReference>
<comment type="caution">
    <text evidence="6">The sequence shown here is derived from an EMBL/GenBank/DDBJ whole genome shotgun (WGS) entry which is preliminary data.</text>
</comment>
<evidence type="ECO:0000256" key="2">
    <source>
        <dbReference type="ARBA" id="ARBA00023015"/>
    </source>
</evidence>
<dbReference type="InterPro" id="IPR039425">
    <property type="entry name" value="RNA_pol_sigma-70-like"/>
</dbReference>
<evidence type="ECO:0000259" key="5">
    <source>
        <dbReference type="Pfam" id="PF07638"/>
    </source>
</evidence>
<organism evidence="6 7">
    <name type="scientific">Novosphingobium piscinae</name>
    <dbReference type="NCBI Taxonomy" id="1507448"/>
    <lineage>
        <taxon>Bacteria</taxon>
        <taxon>Pseudomonadati</taxon>
        <taxon>Pseudomonadota</taxon>
        <taxon>Alphaproteobacteria</taxon>
        <taxon>Sphingomonadales</taxon>
        <taxon>Sphingomonadaceae</taxon>
        <taxon>Novosphingobium</taxon>
    </lineage>
</organism>
<dbReference type="Pfam" id="PF07638">
    <property type="entry name" value="Sigma70_ECF"/>
    <property type="match status" value="1"/>
</dbReference>
<protein>
    <submittedName>
        <fullName evidence="6">Sigma-70 family RNA polymerase sigma factor</fullName>
    </submittedName>
</protein>
<evidence type="ECO:0000256" key="1">
    <source>
        <dbReference type="ARBA" id="ARBA00010641"/>
    </source>
</evidence>
<keyword evidence="4" id="KW-0804">Transcription</keyword>
<dbReference type="NCBIfam" id="TIGR02937">
    <property type="entry name" value="sigma70-ECF"/>
    <property type="match status" value="1"/>
</dbReference>
<proteinExistence type="inferred from homology"/>
<dbReference type="EMBL" id="JACLAX010000009">
    <property type="protein sequence ID" value="MBC2669553.1"/>
    <property type="molecule type" value="Genomic_DNA"/>
</dbReference>
<dbReference type="InterPro" id="IPR013324">
    <property type="entry name" value="RNA_pol_sigma_r3/r4-like"/>
</dbReference>
<evidence type="ECO:0000313" key="7">
    <source>
        <dbReference type="Proteomes" id="UP000551327"/>
    </source>
</evidence>
<comment type="similarity">
    <text evidence="1">Belongs to the sigma-70 factor family. ECF subfamily.</text>
</comment>
<evidence type="ECO:0000256" key="4">
    <source>
        <dbReference type="ARBA" id="ARBA00023163"/>
    </source>
</evidence>
<dbReference type="SUPFAM" id="SSF88659">
    <property type="entry name" value="Sigma3 and sigma4 domains of RNA polymerase sigma factors"/>
    <property type="match status" value="1"/>
</dbReference>